<organism evidence="2 3">
    <name type="scientific">Herbaspirillum lusitanum</name>
    <dbReference type="NCBI Taxonomy" id="213312"/>
    <lineage>
        <taxon>Bacteria</taxon>
        <taxon>Pseudomonadati</taxon>
        <taxon>Pseudomonadota</taxon>
        <taxon>Betaproteobacteria</taxon>
        <taxon>Burkholderiales</taxon>
        <taxon>Oxalobacteraceae</taxon>
        <taxon>Herbaspirillum</taxon>
    </lineage>
</organism>
<gene>
    <name evidence="2" type="ORF">PQR62_22210</name>
</gene>
<proteinExistence type="inferred from homology"/>
<comment type="similarity">
    <text evidence="1">Belongs to the bactofilin family.</text>
</comment>
<name>A0ABW9AHR8_9BURK</name>
<evidence type="ECO:0000313" key="3">
    <source>
        <dbReference type="Proteomes" id="UP001629246"/>
    </source>
</evidence>
<dbReference type="EMBL" id="JAQQFM010000011">
    <property type="protein sequence ID" value="MFL9927002.1"/>
    <property type="molecule type" value="Genomic_DNA"/>
</dbReference>
<dbReference type="PANTHER" id="PTHR35024">
    <property type="entry name" value="HYPOTHETICAL CYTOSOLIC PROTEIN"/>
    <property type="match status" value="1"/>
</dbReference>
<evidence type="ECO:0000313" key="2">
    <source>
        <dbReference type="EMBL" id="MFL9927002.1"/>
    </source>
</evidence>
<reference evidence="2 3" key="1">
    <citation type="journal article" date="2024" name="Chem. Sci.">
        <title>Discovery of megapolipeptins by genome mining of a Burkholderiales bacteria collection.</title>
        <authorList>
            <person name="Paulo B.S."/>
            <person name="Recchia M.J.J."/>
            <person name="Lee S."/>
            <person name="Fergusson C.H."/>
            <person name="Romanowski S.B."/>
            <person name="Hernandez A."/>
            <person name="Krull N."/>
            <person name="Liu D.Y."/>
            <person name="Cavanagh H."/>
            <person name="Bos A."/>
            <person name="Gray C.A."/>
            <person name="Murphy B.T."/>
            <person name="Linington R.G."/>
            <person name="Eustaquio A.S."/>
        </authorList>
    </citation>
    <scope>NUCLEOTIDE SEQUENCE [LARGE SCALE GENOMIC DNA]</scope>
    <source>
        <strain evidence="2 3">RL21-008-BIB-A</strain>
    </source>
</reference>
<accession>A0ABW9AHR8</accession>
<dbReference type="Pfam" id="PF04519">
    <property type="entry name" value="Bactofilin"/>
    <property type="match status" value="1"/>
</dbReference>
<dbReference type="Proteomes" id="UP001629246">
    <property type="component" value="Unassembled WGS sequence"/>
</dbReference>
<protein>
    <submittedName>
        <fullName evidence="2">Polymer-forming cytoskeletal protein</fullName>
    </submittedName>
</protein>
<evidence type="ECO:0000256" key="1">
    <source>
        <dbReference type="ARBA" id="ARBA00044755"/>
    </source>
</evidence>
<dbReference type="RefSeq" id="WP_408160225.1">
    <property type="nucleotide sequence ID" value="NZ_JAQQFM010000011.1"/>
</dbReference>
<dbReference type="InterPro" id="IPR007607">
    <property type="entry name" value="BacA/B"/>
</dbReference>
<comment type="caution">
    <text evidence="2">The sequence shown here is derived from an EMBL/GenBank/DDBJ whole genome shotgun (WGS) entry which is preliminary data.</text>
</comment>
<dbReference type="PANTHER" id="PTHR35024:SF4">
    <property type="entry name" value="POLYMER-FORMING CYTOSKELETAL PROTEIN"/>
    <property type="match status" value="1"/>
</dbReference>
<keyword evidence="3" id="KW-1185">Reference proteome</keyword>
<sequence>MLGRKTKSTIDSLIGVTAQINGDVIFKGGLRIDGQIRGNINAEAGQPSVLVISEHARIIGEVRAAHLIVNGEITGDVHSADLLELQPKARITGNVYYKALEMHGGALVSGKLSHDQIEEVPVLKLAASSDA</sequence>